<protein>
    <submittedName>
        <fullName evidence="2">Uncharacterized protein</fullName>
    </submittedName>
</protein>
<evidence type="ECO:0000313" key="2">
    <source>
        <dbReference type="EMBL" id="ATW27341.1"/>
    </source>
</evidence>
<accession>A0A3G1KY19</accession>
<dbReference type="AlphaFoldDB" id="A0A3G1KY19"/>
<keyword evidence="3" id="KW-1185">Reference proteome</keyword>
<dbReference type="KEGG" id="fwa:DCMF_23620"/>
<feature type="transmembrane region" description="Helical" evidence="1">
    <location>
        <begin position="15"/>
        <end position="32"/>
    </location>
</feature>
<keyword evidence="1" id="KW-0812">Transmembrane</keyword>
<name>A0A3G1KY19_FORW1</name>
<evidence type="ECO:0000313" key="3">
    <source>
        <dbReference type="Proteomes" id="UP000323521"/>
    </source>
</evidence>
<dbReference type="EMBL" id="CP017634">
    <property type="protein sequence ID" value="ATW27341.1"/>
    <property type="molecule type" value="Genomic_DNA"/>
</dbReference>
<reference evidence="2 3" key="1">
    <citation type="submission" date="2016-10" db="EMBL/GenBank/DDBJ databases">
        <title>Complete Genome Sequence of Peptococcaceae strain DCMF.</title>
        <authorList>
            <person name="Edwards R.J."/>
            <person name="Holland S.I."/>
            <person name="Deshpande N.P."/>
            <person name="Wong Y.K."/>
            <person name="Ertan H."/>
            <person name="Manefield M."/>
            <person name="Russell T.L."/>
            <person name="Lee M.J."/>
        </authorList>
    </citation>
    <scope>NUCLEOTIDE SEQUENCE [LARGE SCALE GENOMIC DNA]</scope>
    <source>
        <strain evidence="2 3">DCMF</strain>
    </source>
</reference>
<evidence type="ECO:0000256" key="1">
    <source>
        <dbReference type="SAM" id="Phobius"/>
    </source>
</evidence>
<dbReference type="Proteomes" id="UP000323521">
    <property type="component" value="Chromosome"/>
</dbReference>
<keyword evidence="1" id="KW-0472">Membrane</keyword>
<sequence length="72" mass="8348">MIIPPFNKNLTVLESGQHLFFILFFFFHSFFGRTGKIGFVQMPEKPLGLFAWKEKVLDGRINMQLQNSAGRN</sequence>
<proteinExistence type="predicted"/>
<organism evidence="2 3">
    <name type="scientific">Formimonas warabiya</name>
    <dbReference type="NCBI Taxonomy" id="1761012"/>
    <lineage>
        <taxon>Bacteria</taxon>
        <taxon>Bacillati</taxon>
        <taxon>Bacillota</taxon>
        <taxon>Clostridia</taxon>
        <taxon>Eubacteriales</taxon>
        <taxon>Peptococcaceae</taxon>
        <taxon>Candidatus Formimonas</taxon>
    </lineage>
</organism>
<keyword evidence="1" id="KW-1133">Transmembrane helix</keyword>
<gene>
    <name evidence="2" type="ORF">DCMF_23620</name>
</gene>